<dbReference type="OrthoDB" id="2687876at2759"/>
<protein>
    <recommendedName>
        <fullName evidence="1">F-box domain-containing protein</fullName>
    </recommendedName>
</protein>
<evidence type="ECO:0000313" key="3">
    <source>
        <dbReference type="Proteomes" id="UP000243723"/>
    </source>
</evidence>
<dbReference type="SUPFAM" id="SSF81383">
    <property type="entry name" value="F-box domain"/>
    <property type="match status" value="1"/>
</dbReference>
<reference evidence="2 3" key="1">
    <citation type="submission" date="2017-05" db="EMBL/GenBank/DDBJ databases">
        <title>Draft genome sequence of Elsinoe australis.</title>
        <authorList>
            <person name="Cheng Q."/>
        </authorList>
    </citation>
    <scope>NUCLEOTIDE SEQUENCE [LARGE SCALE GENOMIC DNA]</scope>
    <source>
        <strain evidence="2 3">NL1</strain>
    </source>
</reference>
<gene>
    <name evidence="2" type="ORF">B9Z65_1256</name>
</gene>
<dbReference type="EMBL" id="NHZQ01000404">
    <property type="protein sequence ID" value="PSK38065.1"/>
    <property type="molecule type" value="Genomic_DNA"/>
</dbReference>
<dbReference type="AlphaFoldDB" id="A0A2P7YQ24"/>
<organism evidence="2 3">
    <name type="scientific">Elsinoe australis</name>
    <dbReference type="NCBI Taxonomy" id="40998"/>
    <lineage>
        <taxon>Eukaryota</taxon>
        <taxon>Fungi</taxon>
        <taxon>Dikarya</taxon>
        <taxon>Ascomycota</taxon>
        <taxon>Pezizomycotina</taxon>
        <taxon>Dothideomycetes</taxon>
        <taxon>Dothideomycetidae</taxon>
        <taxon>Myriangiales</taxon>
        <taxon>Elsinoaceae</taxon>
        <taxon>Elsinoe</taxon>
    </lineage>
</organism>
<dbReference type="InterPro" id="IPR036047">
    <property type="entry name" value="F-box-like_dom_sf"/>
</dbReference>
<dbReference type="InterPro" id="IPR001810">
    <property type="entry name" value="F-box_dom"/>
</dbReference>
<feature type="domain" description="F-box" evidence="1">
    <location>
        <begin position="75"/>
        <end position="121"/>
    </location>
</feature>
<dbReference type="PROSITE" id="PS50181">
    <property type="entry name" value="FBOX"/>
    <property type="match status" value="1"/>
</dbReference>
<evidence type="ECO:0000259" key="1">
    <source>
        <dbReference type="PROSITE" id="PS50181"/>
    </source>
</evidence>
<accession>A0A2P7YQ24</accession>
<comment type="caution">
    <text evidence="2">The sequence shown here is derived from an EMBL/GenBank/DDBJ whole genome shotgun (WGS) entry which is preliminary data.</text>
</comment>
<keyword evidence="3" id="KW-1185">Reference proteome</keyword>
<proteinExistence type="predicted"/>
<sequence length="382" mass="43957">MQRNQYDYVPPIPQDQARSQLAVIRAKNKIATLDANFKSLTYPEPDLRDNTPDQGAIPKFRLRLEAESQKPNYDCGLLDRLPVELWHSTLYHLDVQSLMSLAETNRRGTEIVRSLPHVAALAGHAPTLLRSIRALRTGAFFSLHRLAECMTSYKCEVCDDFGAYLYLLTCKRLCRRCFNTDRRFHPLLRKSIEDNMNIPIGVLNSLPHATNFEGVYLPSRRFVESMEIFDLNAVWSAGILQYGSETNLMGAIIDHFNNVAKESYAQSLRSRRPTKNPYLFDLSRNSSSDIQRLLQESGSPRDYYYVRSWLAVVQAPVFNSELNEVNHGRYCKACKGHSRFPVDGSRRFNEQTFRKHLEDCGPIRMGLHPEYDYALRRDAKEA</sequence>
<evidence type="ECO:0000313" key="2">
    <source>
        <dbReference type="EMBL" id="PSK38065.1"/>
    </source>
</evidence>
<name>A0A2P7YQ24_9PEZI</name>
<dbReference type="STRING" id="40998.A0A2P7YQ24"/>
<dbReference type="Proteomes" id="UP000243723">
    <property type="component" value="Unassembled WGS sequence"/>
</dbReference>